<evidence type="ECO:0000256" key="1">
    <source>
        <dbReference type="ARBA" id="ARBA00004123"/>
    </source>
</evidence>
<keyword evidence="7" id="KW-0819">tRNA processing</keyword>
<keyword evidence="8" id="KW-0539">Nucleus</keyword>
<reference evidence="10 11" key="1">
    <citation type="submission" date="2016-10" db="EMBL/GenBank/DDBJ databases">
        <title>Proteomics and genomics reveal pathogen-plant mechanisms compatible with a hemibiotrophic lifestyle of Diplodia corticola.</title>
        <authorList>
            <person name="Fernandes I."/>
            <person name="De Jonge R."/>
            <person name="Van De Peer Y."/>
            <person name="Devreese B."/>
            <person name="Alves A."/>
            <person name="Esteves A.C."/>
        </authorList>
    </citation>
    <scope>NUCLEOTIDE SEQUENCE [LARGE SCALE GENOMIC DNA]</scope>
    <source>
        <strain evidence="10 11">CBS 112549</strain>
    </source>
</reference>
<evidence type="ECO:0000256" key="5">
    <source>
        <dbReference type="ARBA" id="ARBA00020265"/>
    </source>
</evidence>
<gene>
    <name evidence="10" type="ORF">BKCO1_1000198</name>
</gene>
<dbReference type="STRING" id="236234.A0A1J9RJ54"/>
<dbReference type="EMBL" id="MNUE01000001">
    <property type="protein sequence ID" value="OJD40688.1"/>
    <property type="molecule type" value="Genomic_DNA"/>
</dbReference>
<evidence type="ECO:0000256" key="8">
    <source>
        <dbReference type="ARBA" id="ARBA00023242"/>
    </source>
</evidence>
<proteinExistence type="inferred from homology"/>
<evidence type="ECO:0000256" key="7">
    <source>
        <dbReference type="ARBA" id="ARBA00022694"/>
    </source>
</evidence>
<evidence type="ECO:0000256" key="9">
    <source>
        <dbReference type="SAM" id="MobiDB-lite"/>
    </source>
</evidence>
<dbReference type="UniPathway" id="UPA00988"/>
<feature type="region of interest" description="Disordered" evidence="9">
    <location>
        <begin position="1"/>
        <end position="54"/>
    </location>
</feature>
<dbReference type="Gene3D" id="3.40.50.300">
    <property type="entry name" value="P-loop containing nucleotide triphosphate hydrolases"/>
    <property type="match status" value="1"/>
</dbReference>
<dbReference type="Pfam" id="PF05625">
    <property type="entry name" value="PAXNEB"/>
    <property type="match status" value="1"/>
</dbReference>
<comment type="similarity">
    <text evidence="4">Belongs to the ELP4 family.</text>
</comment>
<dbReference type="PANTHER" id="PTHR12896:SF1">
    <property type="entry name" value="ELONGATOR COMPLEX PROTEIN 4"/>
    <property type="match status" value="1"/>
</dbReference>
<feature type="compositionally biased region" description="Pro residues" evidence="9">
    <location>
        <begin position="15"/>
        <end position="31"/>
    </location>
</feature>
<dbReference type="GeneID" id="31009827"/>
<dbReference type="RefSeq" id="XP_020135531.1">
    <property type="nucleotide sequence ID" value="XM_020269568.1"/>
</dbReference>
<evidence type="ECO:0000313" key="11">
    <source>
        <dbReference type="Proteomes" id="UP000183809"/>
    </source>
</evidence>
<protein>
    <recommendedName>
        <fullName evidence="5">Elongator complex protein 4</fullName>
    </recommendedName>
</protein>
<organism evidence="10 11">
    <name type="scientific">Diplodia corticola</name>
    <dbReference type="NCBI Taxonomy" id="236234"/>
    <lineage>
        <taxon>Eukaryota</taxon>
        <taxon>Fungi</taxon>
        <taxon>Dikarya</taxon>
        <taxon>Ascomycota</taxon>
        <taxon>Pezizomycotina</taxon>
        <taxon>Dothideomycetes</taxon>
        <taxon>Dothideomycetes incertae sedis</taxon>
        <taxon>Botryosphaeriales</taxon>
        <taxon>Botryosphaeriaceae</taxon>
        <taxon>Diplodia</taxon>
    </lineage>
</organism>
<evidence type="ECO:0000256" key="3">
    <source>
        <dbReference type="ARBA" id="ARBA00005043"/>
    </source>
</evidence>
<dbReference type="PANTHER" id="PTHR12896">
    <property type="entry name" value="PAX6 NEIGHBOR PROTEIN PAXNEB"/>
    <property type="match status" value="1"/>
</dbReference>
<evidence type="ECO:0000256" key="4">
    <source>
        <dbReference type="ARBA" id="ARBA00007573"/>
    </source>
</evidence>
<feature type="region of interest" description="Disordered" evidence="9">
    <location>
        <begin position="385"/>
        <end position="410"/>
    </location>
</feature>
<dbReference type="Proteomes" id="UP000183809">
    <property type="component" value="Unassembled WGS sequence"/>
</dbReference>
<dbReference type="GO" id="GO:0005737">
    <property type="term" value="C:cytoplasm"/>
    <property type="evidence" value="ECO:0007669"/>
    <property type="project" value="UniProtKB-SubCell"/>
</dbReference>
<comment type="subcellular location">
    <subcellularLocation>
        <location evidence="2">Cytoplasm</location>
    </subcellularLocation>
    <subcellularLocation>
        <location evidence="1">Nucleus</location>
    </subcellularLocation>
</comment>
<evidence type="ECO:0000256" key="6">
    <source>
        <dbReference type="ARBA" id="ARBA00022490"/>
    </source>
</evidence>
<dbReference type="AlphaFoldDB" id="A0A1J9RJ54"/>
<dbReference type="InterPro" id="IPR008728">
    <property type="entry name" value="Elongator_complex_protein_4"/>
</dbReference>
<dbReference type="InterPro" id="IPR027417">
    <property type="entry name" value="P-loop_NTPase"/>
</dbReference>
<dbReference type="CDD" id="cd19494">
    <property type="entry name" value="Elp4"/>
    <property type="match status" value="1"/>
</dbReference>
<dbReference type="OrthoDB" id="289162at2759"/>
<feature type="compositionally biased region" description="Low complexity" evidence="9">
    <location>
        <begin position="162"/>
        <end position="176"/>
    </location>
</feature>
<evidence type="ECO:0000256" key="2">
    <source>
        <dbReference type="ARBA" id="ARBA00004496"/>
    </source>
</evidence>
<feature type="region of interest" description="Disordered" evidence="9">
    <location>
        <begin position="151"/>
        <end position="176"/>
    </location>
</feature>
<dbReference type="GO" id="GO:0002098">
    <property type="term" value="P:tRNA wobble uridine modification"/>
    <property type="evidence" value="ECO:0007669"/>
    <property type="project" value="InterPro"/>
</dbReference>
<comment type="caution">
    <text evidence="10">The sequence shown here is derived from an EMBL/GenBank/DDBJ whole genome shotgun (WGS) entry which is preliminary data.</text>
</comment>
<accession>A0A1J9RJ54</accession>
<evidence type="ECO:0000313" key="10">
    <source>
        <dbReference type="EMBL" id="OJD40688.1"/>
    </source>
</evidence>
<sequence>MAFRKRNVGIGRVPPGSPPSSPAVAPSPAPASIPGIRPSPVDGRPTTSTGTPSLDGILAGHAGFALGSSLLIEESGTTDFAGALLKYYAAEGITQGHTVHVVGLGEPWGRMLPGLVGVADGEAETVPSGSKNKERMKIAWRYERLGEFDAEKRIGGARGPAERAPPGASATSPASPDIAVPPPFCHKFDLAKRLEFPAGLSINYIPLPPPYQQTSPFTSILQNLSTKLASSPASTIHRLVVPSLLSPALYPPHSGQPAFLLQFLHALRALLRKYATRLTVMLSLPLELYPRSSGLVRWAELLSDGVLELQPFPHLMDTYGELASSGAATASEERPQGMLRVHRLPVWHERGGGGGGVAGVGDDLAFTLSRRKFVIKPFSLPPVEGDTEAQGALGAEGGGSGKQTKVDIDF</sequence>
<keyword evidence="6" id="KW-0963">Cytoplasm</keyword>
<dbReference type="GO" id="GO:0033588">
    <property type="term" value="C:elongator holoenzyme complex"/>
    <property type="evidence" value="ECO:0007669"/>
    <property type="project" value="InterPro"/>
</dbReference>
<name>A0A1J9RJ54_9PEZI</name>
<keyword evidence="11" id="KW-1185">Reference proteome</keyword>
<comment type="pathway">
    <text evidence="3">tRNA modification; 5-methoxycarbonylmethyl-2-thiouridine-tRNA biosynthesis.</text>
</comment>
<dbReference type="GO" id="GO:0008023">
    <property type="term" value="C:transcription elongation factor complex"/>
    <property type="evidence" value="ECO:0007669"/>
    <property type="project" value="TreeGrafter"/>
</dbReference>